<proteinExistence type="predicted"/>
<accession>A0A6J4RJD7</accession>
<feature type="region of interest" description="Disordered" evidence="1">
    <location>
        <begin position="1"/>
        <end position="114"/>
    </location>
</feature>
<feature type="non-terminal residue" evidence="2">
    <location>
        <position position="1"/>
    </location>
</feature>
<feature type="compositionally biased region" description="Basic and acidic residues" evidence="1">
    <location>
        <begin position="93"/>
        <end position="114"/>
    </location>
</feature>
<dbReference type="AlphaFoldDB" id="A0A6J4RJD7"/>
<dbReference type="EMBL" id="CADCVI010000136">
    <property type="protein sequence ID" value="CAA9472647.1"/>
    <property type="molecule type" value="Genomic_DNA"/>
</dbReference>
<feature type="compositionally biased region" description="Basic residues" evidence="1">
    <location>
        <begin position="45"/>
        <end position="54"/>
    </location>
</feature>
<organism evidence="2">
    <name type="scientific">uncultured Rubrobacteraceae bacterium</name>
    <dbReference type="NCBI Taxonomy" id="349277"/>
    <lineage>
        <taxon>Bacteria</taxon>
        <taxon>Bacillati</taxon>
        <taxon>Actinomycetota</taxon>
        <taxon>Rubrobacteria</taxon>
        <taxon>Rubrobacterales</taxon>
        <taxon>Rubrobacteraceae</taxon>
        <taxon>environmental samples</taxon>
    </lineage>
</organism>
<protein>
    <submittedName>
        <fullName evidence="2">Uncharacterized protein</fullName>
    </submittedName>
</protein>
<evidence type="ECO:0000313" key="2">
    <source>
        <dbReference type="EMBL" id="CAA9472647.1"/>
    </source>
</evidence>
<gene>
    <name evidence="2" type="ORF">AVDCRST_MAG25-2151</name>
</gene>
<feature type="non-terminal residue" evidence="2">
    <location>
        <position position="114"/>
    </location>
</feature>
<evidence type="ECO:0000256" key="1">
    <source>
        <dbReference type="SAM" id="MobiDB-lite"/>
    </source>
</evidence>
<sequence length="114" mass="12438">EDRTGRRASLVQGGNRERTPGPPPAPRSEDRRAGRAGLRGGAPRPRSRGLRRTGHGSPERQVRLGRLSSLRRLGGGVSERQAVEACRGPTRRPAFDRRRDGGTGSDEGLRQRVL</sequence>
<name>A0A6J4RJD7_9ACTN</name>
<reference evidence="2" key="1">
    <citation type="submission" date="2020-02" db="EMBL/GenBank/DDBJ databases">
        <authorList>
            <person name="Meier V. D."/>
        </authorList>
    </citation>
    <scope>NUCLEOTIDE SEQUENCE</scope>
    <source>
        <strain evidence="2">AVDCRST_MAG25</strain>
    </source>
</reference>